<feature type="coiled-coil region" evidence="1">
    <location>
        <begin position="176"/>
        <end position="203"/>
    </location>
</feature>
<feature type="domain" description="KilA-N" evidence="2">
    <location>
        <begin position="14"/>
        <end position="124"/>
    </location>
</feature>
<evidence type="ECO:0000259" key="2">
    <source>
        <dbReference type="PROSITE" id="PS51301"/>
    </source>
</evidence>
<dbReference type="EMBL" id="KX857216">
    <property type="protein sequence ID" value="ARF02723.1"/>
    <property type="molecule type" value="Genomic_DNA"/>
</dbReference>
<evidence type="ECO:0000256" key="1">
    <source>
        <dbReference type="SAM" id="Coils"/>
    </source>
</evidence>
<accession>A0A1V0S7X5</accession>
<dbReference type="PROSITE" id="PS51301">
    <property type="entry name" value="KILA_N"/>
    <property type="match status" value="1"/>
</dbReference>
<dbReference type="InterPro" id="IPR018004">
    <property type="entry name" value="KilA/APSES_HTH"/>
</dbReference>
<dbReference type="InterPro" id="IPR017880">
    <property type="entry name" value="KilA_N"/>
</dbReference>
<dbReference type="Proteomes" id="UP000315116">
    <property type="component" value="Segment"/>
</dbReference>
<evidence type="ECO:0000313" key="4">
    <source>
        <dbReference type="Proteomes" id="UP000315116"/>
    </source>
</evidence>
<evidence type="ECO:0000313" key="3">
    <source>
        <dbReference type="EMBL" id="ARF02723.1"/>
    </source>
</evidence>
<proteinExistence type="predicted"/>
<protein>
    <submittedName>
        <fullName evidence="3">SWPV1-132</fullName>
    </submittedName>
</protein>
<dbReference type="Pfam" id="PF04383">
    <property type="entry name" value="KilA-N"/>
    <property type="match status" value="1"/>
</dbReference>
<reference evidence="3 4" key="1">
    <citation type="journal article" date="2017" name="BMC Genomics">
        <title>Genomic characterization of two novel pathogenic avipoxviruses isolated from pacific shearwaters (Ardenna spp.).</title>
        <authorList>
            <person name="Sarker S."/>
            <person name="Das S."/>
            <person name="Lavers J.L."/>
            <person name="Hutton I."/>
            <person name="Helbig K."/>
            <person name="Imbery J."/>
            <person name="Upton C."/>
            <person name="Raidal S.R."/>
        </authorList>
    </citation>
    <scope>NUCLEOTIDE SEQUENCE [LARGE SCALE GENOMIC DNA]</scope>
    <source>
        <strain evidence="3 4">SWPV-1</strain>
    </source>
</reference>
<dbReference type="SMART" id="SM01252">
    <property type="entry name" value="KilA-N"/>
    <property type="match status" value="1"/>
</dbReference>
<keyword evidence="1" id="KW-0175">Coiled coil</keyword>
<sequence length="314" mass="37273">MDFTNLITSNIDEKFCYIRYDEFKLIMLKGNGFINATKLCKLGGKDFNKWKRLEGSKELIKNIEDDVIKSVASKSSIILEINESKVKNKTDITGTYVHRYLIPYITSWISPHFAIKLSKIVTYYITGQYDDKLKSKEIELQKIYKALTDFSLKYDSDALELKEHNKLMEQKYEYDITDMKLRIAYLKEQNNEIKQELRKIGKKIACISGSYHYVKFRHLMILQKKTDPTSFKVLLIRRECLEGELNKLKDDYRVFFSVYEPNAVPCFNRLKEKLLELKHVQFYYNDFTLINTDIYDANNLIEDLHDMDLIRRYA</sequence>
<gene>
    <name evidence="3" type="primary">SWPV1-132</name>
</gene>
<name>A0A1V0S7X5_CNPV</name>
<organism evidence="3 4">
    <name type="scientific">Shearwaterpox virus</name>
    <dbReference type="NCBI Taxonomy" id="1974596"/>
    <lineage>
        <taxon>Viruses</taxon>
        <taxon>Varidnaviria</taxon>
        <taxon>Bamfordvirae</taxon>
        <taxon>Nucleocytoviricota</taxon>
        <taxon>Pokkesviricetes</taxon>
        <taxon>Chitovirales</taxon>
        <taxon>Poxviridae</taxon>
        <taxon>Chordopoxvirinae</taxon>
        <taxon>Avipoxvirus</taxon>
        <taxon>Avipoxvirus canarypox</taxon>
        <taxon>Canarypox virus</taxon>
    </lineage>
</organism>